<proteinExistence type="predicted"/>
<dbReference type="Proteomes" id="UP001482620">
    <property type="component" value="Unassembled WGS sequence"/>
</dbReference>
<accession>A0ABV0SN89</accession>
<evidence type="ECO:0000256" key="1">
    <source>
        <dbReference type="SAM" id="MobiDB-lite"/>
    </source>
</evidence>
<gene>
    <name evidence="2" type="ORF">ILYODFUR_017518</name>
</gene>
<organism evidence="2 3">
    <name type="scientific">Ilyodon furcidens</name>
    <name type="common">goldbreast splitfin</name>
    <dbReference type="NCBI Taxonomy" id="33524"/>
    <lineage>
        <taxon>Eukaryota</taxon>
        <taxon>Metazoa</taxon>
        <taxon>Chordata</taxon>
        <taxon>Craniata</taxon>
        <taxon>Vertebrata</taxon>
        <taxon>Euteleostomi</taxon>
        <taxon>Actinopterygii</taxon>
        <taxon>Neopterygii</taxon>
        <taxon>Teleostei</taxon>
        <taxon>Neoteleostei</taxon>
        <taxon>Acanthomorphata</taxon>
        <taxon>Ovalentaria</taxon>
        <taxon>Atherinomorphae</taxon>
        <taxon>Cyprinodontiformes</taxon>
        <taxon>Goodeidae</taxon>
        <taxon>Ilyodon</taxon>
    </lineage>
</organism>
<evidence type="ECO:0000313" key="3">
    <source>
        <dbReference type="Proteomes" id="UP001482620"/>
    </source>
</evidence>
<reference evidence="2 3" key="1">
    <citation type="submission" date="2021-06" db="EMBL/GenBank/DDBJ databases">
        <authorList>
            <person name="Palmer J.M."/>
        </authorList>
    </citation>
    <scope>NUCLEOTIDE SEQUENCE [LARGE SCALE GENOMIC DNA]</scope>
    <source>
        <strain evidence="3">if_2019</strain>
        <tissue evidence="2">Muscle</tissue>
    </source>
</reference>
<dbReference type="EMBL" id="JAHRIQ010001656">
    <property type="protein sequence ID" value="MEQ2221606.1"/>
    <property type="molecule type" value="Genomic_DNA"/>
</dbReference>
<feature type="region of interest" description="Disordered" evidence="1">
    <location>
        <begin position="33"/>
        <end position="60"/>
    </location>
</feature>
<protein>
    <submittedName>
        <fullName evidence="2">Uncharacterized protein</fullName>
    </submittedName>
</protein>
<keyword evidence="3" id="KW-1185">Reference proteome</keyword>
<sequence>MDSANSCFIRVSVVTAANQTLRRIHRSRVTADLPHSQEENNSNNFLYQVPRNTTHPDFQQDADGSEMFLYKIIFG</sequence>
<name>A0ABV0SN89_9TELE</name>
<comment type="caution">
    <text evidence="2">The sequence shown here is derived from an EMBL/GenBank/DDBJ whole genome shotgun (WGS) entry which is preliminary data.</text>
</comment>
<evidence type="ECO:0000313" key="2">
    <source>
        <dbReference type="EMBL" id="MEQ2221606.1"/>
    </source>
</evidence>
<feature type="compositionally biased region" description="Polar residues" evidence="1">
    <location>
        <begin position="39"/>
        <end position="57"/>
    </location>
</feature>